<organism evidence="3 4">
    <name type="scientific">Saccharopolyspora elongata</name>
    <dbReference type="NCBI Taxonomy" id="2530387"/>
    <lineage>
        <taxon>Bacteria</taxon>
        <taxon>Bacillati</taxon>
        <taxon>Actinomycetota</taxon>
        <taxon>Actinomycetes</taxon>
        <taxon>Pseudonocardiales</taxon>
        <taxon>Pseudonocardiaceae</taxon>
        <taxon>Saccharopolyspora</taxon>
    </lineage>
</organism>
<dbReference type="RefSeq" id="WP_132493626.1">
    <property type="nucleotide sequence ID" value="NZ_SMKW01000085.1"/>
</dbReference>
<feature type="domain" description="Knr4/Smi1-like" evidence="2">
    <location>
        <begin position="170"/>
        <end position="310"/>
    </location>
</feature>
<dbReference type="InterPro" id="IPR051873">
    <property type="entry name" value="KNR4/SMI1_regulator"/>
</dbReference>
<dbReference type="GO" id="GO:0043332">
    <property type="term" value="C:mating projection tip"/>
    <property type="evidence" value="ECO:0007669"/>
    <property type="project" value="TreeGrafter"/>
</dbReference>
<protein>
    <recommendedName>
        <fullName evidence="2">Knr4/Smi1-like domain-containing protein</fullName>
    </recommendedName>
</protein>
<feature type="compositionally biased region" description="Basic and acidic residues" evidence="1">
    <location>
        <begin position="520"/>
        <end position="532"/>
    </location>
</feature>
<dbReference type="PANTHER" id="PTHR47432">
    <property type="entry name" value="CELL WALL ASSEMBLY REGULATOR SMI1"/>
    <property type="match status" value="1"/>
</dbReference>
<evidence type="ECO:0000256" key="1">
    <source>
        <dbReference type="SAM" id="MobiDB-lite"/>
    </source>
</evidence>
<evidence type="ECO:0000259" key="2">
    <source>
        <dbReference type="SMART" id="SM00860"/>
    </source>
</evidence>
<dbReference type="AlphaFoldDB" id="A0A4R4Y2K3"/>
<feature type="region of interest" description="Disordered" evidence="1">
    <location>
        <begin position="513"/>
        <end position="532"/>
    </location>
</feature>
<dbReference type="Gene3D" id="3.80.10.10">
    <property type="entry name" value="Ribonuclease Inhibitor"/>
    <property type="match status" value="1"/>
</dbReference>
<evidence type="ECO:0000313" key="4">
    <source>
        <dbReference type="Proteomes" id="UP000294947"/>
    </source>
</evidence>
<dbReference type="PANTHER" id="PTHR47432:SF1">
    <property type="entry name" value="CELL WALL ASSEMBLY REGULATOR SMI1"/>
    <property type="match status" value="1"/>
</dbReference>
<keyword evidence="4" id="KW-1185">Reference proteome</keyword>
<accession>A0A4R4Y2K3</accession>
<proteinExistence type="predicted"/>
<comment type="caution">
    <text evidence="3">The sequence shown here is derived from an EMBL/GenBank/DDBJ whole genome shotgun (WGS) entry which is preliminary data.</text>
</comment>
<dbReference type="OrthoDB" id="4759758at2"/>
<name>A0A4R4Y2K3_9PSEU</name>
<dbReference type="InterPro" id="IPR018958">
    <property type="entry name" value="Knr4/Smi1-like_dom"/>
</dbReference>
<sequence length="532" mass="58754">MGRHRREADTTELLSGMAARVAENAPEGWRRAWASVHRYENGARSSVMQYELADGELRDGGVDLFKEAGALFFATKPWPDHLTVELAVEPSGEFEAVTSRSLIRTQYQPDRLLLVLKPDVLPVEPGDEQEGPADPTFAGDPDEAVRLLREYFRLRAEIFEEEYEEELPPPLDEATRAELMASLGVALPPDLVALYGVANGDDGEGVNIFDTHSWIDLEFAAEHPHHRNDGDWTDDPLTGAVFEATPPGKVRRSMSRDGWIVIGVNEDGDFLAVDMDPGPAGRPGQVIIIGGEYEGAPVYVADSVTTLLRRQVEALERGDYELDHGRLFVDAETPRTVEYLESFWWDADDHGDSLTGMPGEVQRVTAWKADGIDLEPARHAPLLRDVVLRGQGALDLSPLRDAPLESLTLELGSIDPTPLSGHPTLRNLTLRSRQPVEVAVLPTLPRLQGLDLSRAEVIDMEPVANLEGLLFLALTYEQWVRLWELGAELPSLAAVALGGNPTPNQINEWTEHFTGTLPDGQEKHTGRYDARS</sequence>
<dbReference type="InterPro" id="IPR037883">
    <property type="entry name" value="Knr4/Smi1-like_sf"/>
</dbReference>
<dbReference type="SUPFAM" id="SSF160631">
    <property type="entry name" value="SMI1/KNR4-like"/>
    <property type="match status" value="1"/>
</dbReference>
<gene>
    <name evidence="3" type="ORF">E1288_38550</name>
</gene>
<dbReference type="EMBL" id="SMKW01000085">
    <property type="protein sequence ID" value="TDD38561.1"/>
    <property type="molecule type" value="Genomic_DNA"/>
</dbReference>
<dbReference type="Pfam" id="PF09346">
    <property type="entry name" value="SMI1_KNR4"/>
    <property type="match status" value="1"/>
</dbReference>
<dbReference type="SUPFAM" id="SSF52058">
    <property type="entry name" value="L domain-like"/>
    <property type="match status" value="1"/>
</dbReference>
<dbReference type="InterPro" id="IPR032675">
    <property type="entry name" value="LRR_dom_sf"/>
</dbReference>
<dbReference type="Proteomes" id="UP000294947">
    <property type="component" value="Unassembled WGS sequence"/>
</dbReference>
<reference evidence="3 4" key="1">
    <citation type="submission" date="2019-03" db="EMBL/GenBank/DDBJ databases">
        <title>Draft genome sequences of novel Actinobacteria.</title>
        <authorList>
            <person name="Sahin N."/>
            <person name="Ay H."/>
            <person name="Saygin H."/>
        </authorList>
    </citation>
    <scope>NUCLEOTIDE SEQUENCE [LARGE SCALE GENOMIC DNA]</scope>
    <source>
        <strain evidence="3 4">7K502</strain>
    </source>
</reference>
<dbReference type="SMART" id="SM00860">
    <property type="entry name" value="SMI1_KNR4"/>
    <property type="match status" value="1"/>
</dbReference>
<evidence type="ECO:0000313" key="3">
    <source>
        <dbReference type="EMBL" id="TDD38561.1"/>
    </source>
</evidence>